<keyword evidence="1" id="KW-1133">Transmembrane helix</keyword>
<feature type="transmembrane region" description="Helical" evidence="1">
    <location>
        <begin position="149"/>
        <end position="166"/>
    </location>
</feature>
<feature type="domain" description="Acyltransferase 3" evidence="2">
    <location>
        <begin position="18"/>
        <end position="343"/>
    </location>
</feature>
<feature type="transmembrane region" description="Helical" evidence="1">
    <location>
        <begin position="56"/>
        <end position="74"/>
    </location>
</feature>
<reference evidence="3 4" key="1">
    <citation type="journal article" date="2024" name="Chem. Sci.">
        <title>Discovery of megapolipeptins by genome mining of a Burkholderiales bacteria collection.</title>
        <authorList>
            <person name="Paulo B.S."/>
            <person name="Recchia M.J.J."/>
            <person name="Lee S."/>
            <person name="Fergusson C.H."/>
            <person name="Romanowski S.B."/>
            <person name="Hernandez A."/>
            <person name="Krull N."/>
            <person name="Liu D.Y."/>
            <person name="Cavanagh H."/>
            <person name="Bos A."/>
            <person name="Gray C.A."/>
            <person name="Murphy B.T."/>
            <person name="Linington R.G."/>
            <person name="Eustaquio A.S."/>
        </authorList>
    </citation>
    <scope>NUCLEOTIDE SEQUENCE [LARGE SCALE GENOMIC DNA]</scope>
    <source>
        <strain evidence="3 4">RL21-008-BIB-B</strain>
    </source>
</reference>
<keyword evidence="4" id="KW-1185">Reference proteome</keyword>
<dbReference type="GO" id="GO:0016746">
    <property type="term" value="F:acyltransferase activity"/>
    <property type="evidence" value="ECO:0007669"/>
    <property type="project" value="UniProtKB-KW"/>
</dbReference>
<feature type="transmembrane region" description="Helical" evidence="1">
    <location>
        <begin position="94"/>
        <end position="112"/>
    </location>
</feature>
<keyword evidence="1" id="KW-0472">Membrane</keyword>
<evidence type="ECO:0000256" key="1">
    <source>
        <dbReference type="SAM" id="Phobius"/>
    </source>
</evidence>
<feature type="transmembrane region" description="Helical" evidence="1">
    <location>
        <begin position="288"/>
        <end position="305"/>
    </location>
</feature>
<dbReference type="RefSeq" id="WP_408168131.1">
    <property type="nucleotide sequence ID" value="NZ_JAQQFR010000007.1"/>
</dbReference>
<feature type="transmembrane region" description="Helical" evidence="1">
    <location>
        <begin position="200"/>
        <end position="222"/>
    </location>
</feature>
<accession>A0ABW8Z8C5</accession>
<evidence type="ECO:0000313" key="4">
    <source>
        <dbReference type="Proteomes" id="UP001629214"/>
    </source>
</evidence>
<evidence type="ECO:0000313" key="3">
    <source>
        <dbReference type="EMBL" id="MFL9879128.1"/>
    </source>
</evidence>
<name>A0ABW8Z8C5_9BURK</name>
<feature type="transmembrane region" description="Helical" evidence="1">
    <location>
        <begin position="24"/>
        <end position="44"/>
    </location>
</feature>
<dbReference type="InterPro" id="IPR050879">
    <property type="entry name" value="Acyltransferase_3"/>
</dbReference>
<keyword evidence="3" id="KW-0012">Acyltransferase</keyword>
<dbReference type="EMBL" id="JAQQFR010000007">
    <property type="protein sequence ID" value="MFL9879128.1"/>
    <property type="molecule type" value="Genomic_DNA"/>
</dbReference>
<keyword evidence="1" id="KW-0812">Transmembrane</keyword>
<evidence type="ECO:0000259" key="2">
    <source>
        <dbReference type="Pfam" id="PF01757"/>
    </source>
</evidence>
<feature type="transmembrane region" description="Helical" evidence="1">
    <location>
        <begin position="173"/>
        <end position="194"/>
    </location>
</feature>
<feature type="transmembrane region" description="Helical" evidence="1">
    <location>
        <begin position="325"/>
        <end position="346"/>
    </location>
</feature>
<dbReference type="InterPro" id="IPR002656">
    <property type="entry name" value="Acyl_transf_3_dom"/>
</dbReference>
<sequence length="370" mass="41184">MQRHNSPSALPNYGETNFITGMRAYAALVVVLIHAGGAGLRQLGAIGNHFADMGHAGVYVFFVISGFSVTSSYLSAPSYGSYLARRIWRVAPLYYFWIIVTASIAQGTNYWGQHFGMELDAYNWFMHVTFLGFLDYRVTNSIIGTEWSIPVEVFWYLLVPYIMGPITRARYGVLIAIPLSLAICVATTYLPAILPLDPDTAAIALYWSPIPYLLAYCLGISAFKLRQITPSRPYNVAIAAVLLASVIYSTNPPLFNRFVYNDLVFTSFATFALICLGSPKSFICRIFFQNRICLFLGTISYGIYLSHLPIKEALVKIVPSAEGSLGGFLLVALLSIIVSTATYYLIERRGLAISKWFERRLLSSVNSSRR</sequence>
<protein>
    <submittedName>
        <fullName evidence="3">Acyltransferase</fullName>
    </submittedName>
</protein>
<dbReference type="Proteomes" id="UP001629214">
    <property type="component" value="Unassembled WGS sequence"/>
</dbReference>
<feature type="transmembrane region" description="Helical" evidence="1">
    <location>
        <begin position="257"/>
        <end position="276"/>
    </location>
</feature>
<gene>
    <name evidence="3" type="ORF">PQR63_12085</name>
</gene>
<dbReference type="PANTHER" id="PTHR23028">
    <property type="entry name" value="ACETYLTRANSFERASE"/>
    <property type="match status" value="1"/>
</dbReference>
<organism evidence="3 4">
    <name type="scientific">Herbaspirillum rhizosphaerae</name>
    <dbReference type="NCBI Taxonomy" id="346179"/>
    <lineage>
        <taxon>Bacteria</taxon>
        <taxon>Pseudomonadati</taxon>
        <taxon>Pseudomonadota</taxon>
        <taxon>Betaproteobacteria</taxon>
        <taxon>Burkholderiales</taxon>
        <taxon>Oxalobacteraceae</taxon>
        <taxon>Herbaspirillum</taxon>
    </lineage>
</organism>
<dbReference type="Pfam" id="PF01757">
    <property type="entry name" value="Acyl_transf_3"/>
    <property type="match status" value="1"/>
</dbReference>
<keyword evidence="3" id="KW-0808">Transferase</keyword>
<comment type="caution">
    <text evidence="3">The sequence shown here is derived from an EMBL/GenBank/DDBJ whole genome shotgun (WGS) entry which is preliminary data.</text>
</comment>
<proteinExistence type="predicted"/>
<feature type="transmembrane region" description="Helical" evidence="1">
    <location>
        <begin position="234"/>
        <end position="251"/>
    </location>
</feature>